<name>A0AB37QUZ9_9PSED</name>
<dbReference type="Pfam" id="PF00990">
    <property type="entry name" value="GGDEF"/>
    <property type="match status" value="1"/>
</dbReference>
<comment type="caution">
    <text evidence="8">The sequence shown here is derived from an EMBL/GenBank/DDBJ whole genome shotgun (WGS) entry which is preliminary data.</text>
</comment>
<dbReference type="FunFam" id="3.30.70.270:FF:000001">
    <property type="entry name" value="Diguanylate cyclase domain protein"/>
    <property type="match status" value="1"/>
</dbReference>
<dbReference type="InterPro" id="IPR043128">
    <property type="entry name" value="Rev_trsase/Diguanyl_cyclase"/>
</dbReference>
<dbReference type="GO" id="GO:0052621">
    <property type="term" value="F:diguanylate cyclase activity"/>
    <property type="evidence" value="ECO:0007669"/>
    <property type="project" value="UniProtKB-EC"/>
</dbReference>
<comment type="subcellular location">
    <subcellularLocation>
        <location evidence="2">Cell inner membrane</location>
    </subcellularLocation>
</comment>
<dbReference type="NCBIfam" id="TIGR00254">
    <property type="entry name" value="GGDEF"/>
    <property type="match status" value="1"/>
</dbReference>
<dbReference type="GO" id="GO:0043709">
    <property type="term" value="P:cell adhesion involved in single-species biofilm formation"/>
    <property type="evidence" value="ECO:0007669"/>
    <property type="project" value="TreeGrafter"/>
</dbReference>
<dbReference type="InterPro" id="IPR029787">
    <property type="entry name" value="Nucleotide_cyclase"/>
</dbReference>
<dbReference type="PROSITE" id="PS50887">
    <property type="entry name" value="GGDEF"/>
    <property type="match status" value="1"/>
</dbReference>
<dbReference type="EMBL" id="RBSH01000092">
    <property type="protein sequence ID" value="RMS03590.1"/>
    <property type="molecule type" value="Genomic_DNA"/>
</dbReference>
<reference evidence="8 9" key="1">
    <citation type="submission" date="2018-08" db="EMBL/GenBank/DDBJ databases">
        <title>Recombination of ecologically and evolutionarily significant loci maintains genetic cohesion in the Pseudomonas syringae species complex.</title>
        <authorList>
            <person name="Dillon M."/>
            <person name="Thakur S."/>
            <person name="Almeida R.N.D."/>
            <person name="Weir B.S."/>
            <person name="Guttman D.S."/>
        </authorList>
    </citation>
    <scope>NUCLEOTIDE SEQUENCE [LARGE SCALE GENOMIC DNA]</scope>
    <source>
        <strain evidence="8 9">ICMP 5019</strain>
    </source>
</reference>
<dbReference type="EC" id="2.7.7.65" evidence="3"/>
<dbReference type="InterPro" id="IPR050469">
    <property type="entry name" value="Diguanylate_Cyclase"/>
</dbReference>
<sequence length="740" mass="81664">MAQPDPDARTGAGAGPTHFRSPAGCRRDSPASFTAWGLTACALWWKPCMSDDAERWKEKYLKGIEQQDRLEKRWDARLDLLRRGLVRSSLAAEGSDRAVDECMKEMREIVRTDDMDAGLAALIPRLEKAVLDSEQRREVRVGQISSALTALVAQLQALPLSRETRKPLKRFAKDLEERASQARELPLLLGELSNLQGQALSQLEKSEEGPRQGLLQRLFGTREGHGSEHPSEAAQAETVQTDTPAPAPQLREETPEALESATAPTASPPPLTPAPVEIAEPVIEHSAVPEPVTETAPPATVALAEPDAPSPVVEPVAPSAPEVAAVPIAESAYAYVEPVDFTDRLAPIPSVPYQQRPAPVVMPLDEQEEAPAPDPEDAEDDDGYALPSSPEPSYSSVASHIEETLLGLLNDLTLSEHFRPQVEDMQLRLKHGLNWYELLPILDDLAVLMLAINNGGQQEFGIYLKQLNERLESFQSHLQAASEDHAEVQSTARDLSEQLREQVGGLQTSVQDASDLTSLKQVLDNRLEGLLSTMDHYQRKRDDREQEVASRLQSLSARVASMEQEALGFRSNLEEQRQKALIDPLTGLANRAAWGERLELEMTQWQQAKNSLLVCILDLDHFKRINDGYGHLAGDKVLKIVANVLKKRLRPNDFMARFGGEEFVMLLPATPIGTGLTLLDELRTAVEECPFHFKGERVTITVSLGVTALRQGERSDTAIKRADQALYKAKENGRNRVEQG</sequence>
<comment type="catalytic activity">
    <reaction evidence="4">
        <text>2 GTP = 3',3'-c-di-GMP + 2 diphosphate</text>
        <dbReference type="Rhea" id="RHEA:24898"/>
        <dbReference type="ChEBI" id="CHEBI:33019"/>
        <dbReference type="ChEBI" id="CHEBI:37565"/>
        <dbReference type="ChEBI" id="CHEBI:58805"/>
        <dbReference type="EC" id="2.7.7.65"/>
    </reaction>
</comment>
<gene>
    <name evidence="8" type="ORF">ALP74_100651</name>
</gene>
<feature type="compositionally biased region" description="Basic and acidic residues" evidence="6">
    <location>
        <begin position="222"/>
        <end position="231"/>
    </location>
</feature>
<dbReference type="GO" id="GO:0005886">
    <property type="term" value="C:plasma membrane"/>
    <property type="evidence" value="ECO:0007669"/>
    <property type="project" value="UniProtKB-SubCell"/>
</dbReference>
<dbReference type="CDD" id="cd01949">
    <property type="entry name" value="GGDEF"/>
    <property type="match status" value="1"/>
</dbReference>
<dbReference type="SMART" id="SM00267">
    <property type="entry name" value="GGDEF"/>
    <property type="match status" value="1"/>
</dbReference>
<proteinExistence type="predicted"/>
<feature type="compositionally biased region" description="Acidic residues" evidence="6">
    <location>
        <begin position="365"/>
        <end position="383"/>
    </location>
</feature>
<feature type="region of interest" description="Disordered" evidence="6">
    <location>
        <begin position="365"/>
        <end position="396"/>
    </location>
</feature>
<accession>A0AB37QUZ9</accession>
<dbReference type="InterPro" id="IPR000160">
    <property type="entry name" value="GGDEF_dom"/>
</dbReference>
<dbReference type="Pfam" id="PF20975">
    <property type="entry name" value="DGCcoil"/>
    <property type="match status" value="1"/>
</dbReference>
<evidence type="ECO:0000313" key="9">
    <source>
        <dbReference type="Proteomes" id="UP000272613"/>
    </source>
</evidence>
<evidence type="ECO:0000256" key="6">
    <source>
        <dbReference type="SAM" id="MobiDB-lite"/>
    </source>
</evidence>
<feature type="coiled-coil region" evidence="5">
    <location>
        <begin position="464"/>
        <end position="498"/>
    </location>
</feature>
<feature type="compositionally biased region" description="Low complexity" evidence="6">
    <location>
        <begin position="387"/>
        <end position="396"/>
    </location>
</feature>
<dbReference type="Proteomes" id="UP000272613">
    <property type="component" value="Unassembled WGS sequence"/>
</dbReference>
<evidence type="ECO:0000256" key="3">
    <source>
        <dbReference type="ARBA" id="ARBA00012528"/>
    </source>
</evidence>
<dbReference type="SUPFAM" id="SSF55073">
    <property type="entry name" value="Nucleotide cyclase"/>
    <property type="match status" value="1"/>
</dbReference>
<dbReference type="AlphaFoldDB" id="A0AB37QUZ9"/>
<evidence type="ECO:0000259" key="7">
    <source>
        <dbReference type="PROSITE" id="PS50887"/>
    </source>
</evidence>
<evidence type="ECO:0000256" key="1">
    <source>
        <dbReference type="ARBA" id="ARBA00001946"/>
    </source>
</evidence>
<dbReference type="PANTHER" id="PTHR45138">
    <property type="entry name" value="REGULATORY COMPONENTS OF SENSORY TRANSDUCTION SYSTEM"/>
    <property type="match status" value="1"/>
</dbReference>
<dbReference type="InterPro" id="IPR048516">
    <property type="entry name" value="DGCcoil"/>
</dbReference>
<evidence type="ECO:0000256" key="4">
    <source>
        <dbReference type="ARBA" id="ARBA00034247"/>
    </source>
</evidence>
<dbReference type="PANTHER" id="PTHR45138:SF9">
    <property type="entry name" value="DIGUANYLATE CYCLASE DGCM-RELATED"/>
    <property type="match status" value="1"/>
</dbReference>
<evidence type="ECO:0000256" key="2">
    <source>
        <dbReference type="ARBA" id="ARBA00004533"/>
    </source>
</evidence>
<feature type="region of interest" description="Disordered" evidence="6">
    <location>
        <begin position="1"/>
        <end position="25"/>
    </location>
</feature>
<feature type="region of interest" description="Disordered" evidence="6">
    <location>
        <begin position="222"/>
        <end position="275"/>
    </location>
</feature>
<keyword evidence="5" id="KW-0175">Coiled coil</keyword>
<dbReference type="Gene3D" id="3.30.70.270">
    <property type="match status" value="1"/>
</dbReference>
<evidence type="ECO:0000313" key="8">
    <source>
        <dbReference type="EMBL" id="RMS03590.1"/>
    </source>
</evidence>
<feature type="coiled-coil region" evidence="5">
    <location>
        <begin position="527"/>
        <end position="579"/>
    </location>
</feature>
<evidence type="ECO:0000256" key="5">
    <source>
        <dbReference type="SAM" id="Coils"/>
    </source>
</evidence>
<feature type="domain" description="GGDEF" evidence="7">
    <location>
        <begin position="610"/>
        <end position="740"/>
    </location>
</feature>
<organism evidence="8 9">
    <name type="scientific">Pseudomonas coronafaciens pv. garcae</name>
    <dbReference type="NCBI Taxonomy" id="251653"/>
    <lineage>
        <taxon>Bacteria</taxon>
        <taxon>Pseudomonadati</taxon>
        <taxon>Pseudomonadota</taxon>
        <taxon>Gammaproteobacteria</taxon>
        <taxon>Pseudomonadales</taxon>
        <taxon>Pseudomonadaceae</taxon>
        <taxon>Pseudomonas</taxon>
        <taxon>Pseudomonas coronafaciens</taxon>
    </lineage>
</organism>
<protein>
    <recommendedName>
        <fullName evidence="3">diguanylate cyclase</fullName>
        <ecNumber evidence="3">2.7.7.65</ecNumber>
    </recommendedName>
</protein>
<dbReference type="GO" id="GO:1902201">
    <property type="term" value="P:negative regulation of bacterial-type flagellum-dependent cell motility"/>
    <property type="evidence" value="ECO:0007669"/>
    <property type="project" value="TreeGrafter"/>
</dbReference>
<comment type="cofactor">
    <cofactor evidence="1">
        <name>Mg(2+)</name>
        <dbReference type="ChEBI" id="CHEBI:18420"/>
    </cofactor>
</comment>